<keyword evidence="7" id="KW-0067">ATP-binding</keyword>
<accession>A0A165CU94</accession>
<comment type="subcellular location">
    <subcellularLocation>
        <location evidence="1">Membrane</location>
        <topology evidence="1">Multi-pass membrane protein</topology>
    </subcellularLocation>
</comment>
<evidence type="ECO:0000256" key="3">
    <source>
        <dbReference type="ARBA" id="ARBA00022448"/>
    </source>
</evidence>
<dbReference type="InterPro" id="IPR003593">
    <property type="entry name" value="AAA+_ATPase"/>
</dbReference>
<keyword evidence="11" id="KW-0732">Signal</keyword>
<dbReference type="Gene3D" id="1.20.1560.10">
    <property type="entry name" value="ABC transporter type 1, transmembrane domain"/>
    <property type="match status" value="2"/>
</dbReference>
<feature type="domain" description="ABC transmembrane type-1" evidence="13">
    <location>
        <begin position="282"/>
        <end position="564"/>
    </location>
</feature>
<organism evidence="14 15">
    <name type="scientific">Calocera cornea HHB12733</name>
    <dbReference type="NCBI Taxonomy" id="1353952"/>
    <lineage>
        <taxon>Eukaryota</taxon>
        <taxon>Fungi</taxon>
        <taxon>Dikarya</taxon>
        <taxon>Basidiomycota</taxon>
        <taxon>Agaricomycotina</taxon>
        <taxon>Dacrymycetes</taxon>
        <taxon>Dacrymycetales</taxon>
        <taxon>Dacrymycetaceae</taxon>
        <taxon>Calocera</taxon>
    </lineage>
</organism>
<dbReference type="GO" id="GO:0140359">
    <property type="term" value="F:ABC-type transporter activity"/>
    <property type="evidence" value="ECO:0007669"/>
    <property type="project" value="InterPro"/>
</dbReference>
<keyword evidence="6" id="KW-0547">Nucleotide-binding</keyword>
<feature type="transmembrane region" description="Helical" evidence="10">
    <location>
        <begin position="153"/>
        <end position="174"/>
    </location>
</feature>
<evidence type="ECO:0000256" key="10">
    <source>
        <dbReference type="SAM" id="Phobius"/>
    </source>
</evidence>
<dbReference type="GO" id="GO:0005524">
    <property type="term" value="F:ATP binding"/>
    <property type="evidence" value="ECO:0007669"/>
    <property type="project" value="UniProtKB-KW"/>
</dbReference>
<keyword evidence="8 10" id="KW-1133">Transmembrane helix</keyword>
<dbReference type="PROSITE" id="PS50893">
    <property type="entry name" value="ABC_TRANSPORTER_2"/>
    <property type="match status" value="2"/>
</dbReference>
<evidence type="ECO:0000259" key="12">
    <source>
        <dbReference type="PROSITE" id="PS50893"/>
    </source>
</evidence>
<feature type="transmembrane region" description="Helical" evidence="10">
    <location>
        <begin position="65"/>
        <end position="87"/>
    </location>
</feature>
<dbReference type="Pfam" id="PF00005">
    <property type="entry name" value="ABC_tran"/>
    <property type="match status" value="2"/>
</dbReference>
<evidence type="ECO:0000256" key="8">
    <source>
        <dbReference type="ARBA" id="ARBA00022989"/>
    </source>
</evidence>
<sequence length="1461" mass="162040">MPAWVPLGASLLSALLLGRQAYKHRSRRLAPERKPLLATPHDGLQEGEEDGGELVEGLEGERLRWAVLGVLLLLCAVGTKVTALVRVKRDWEDGAMLAVLLYTLHLATLRLRPTFLRPRLTWHLNTLVILLFLTCFSSYIFPSLLLHFPTTSLRSYADISLTLLLLFHILSVGLTPRFARPRPPYTVSPEQTTPPIHYFFTYLWLEPLVRLGYARTLDLDDLPPLPAYDDPELWREEVRWARYGEWMPGWMRRWVPRREGKIRKTLLTVILCLRRNIAGQYFFALGIAVFDLGGPLAMNRLLRYLEDPTQARVRPGVWVFLMFAMPVFRGACWQAYLFVSTRLIVRIRLAFVQELYEVALRAKLLARPASEEDESVVGRISNLMSTDVENIFNARDIVHISTTAPIEITIAIIFLYNIMGASSLFGFLVMLASVPLPAFLTRQLTACQRSVMRMTDARMGAITELLQSIKVFKAFGWDPVVIERVHAVRAKELARMWMRNIWSVAIATVADSTPMLTMLVTFFFHTVVMGHRLDSSTAFTAMAVFELLRQQFVYAGNIARLCANGVASLGRLNAFLQEQADIDAADAARAGQVAEQADDAPWIKGGTFEWPSTGFRLTNMDVEFVKGGLNVIVGPTGSGKSSLLLALLGEMPVVEGRFCLPRLPRGIAYVAQSAWLRNATVRENILFGCAYDEKRYHRVLFACGLIPDLRLLEYGDQTELGEKGATLSGGQRARLSLARAVYSSAHTVLLDDVFSALDVHTIHHVFDNCIRGEILQDRTVILVTHFEDLVAPVAALVLRVVDGRMEEVKIAAVADSAGSEETAVDPELPPIHSILNGNPNAIRLVKDEERAVGRLPKTMIFKYMLQFGGWPVFILAITVACATQFSFLSTSFWIALWTNAPDSTSHLGYYCGGFAAVLGVYVCFSAASSVILYSGAWNATRKIHKRVVVAVFRSPIGWFDTNPLGRIQNRFSRDFLSIDTLILPLLKMVVDNSLRAVFRLAAITSILPVFAVPAIFTTYFAYWAGNLYTATQMSVKRIVAVEQSPIFNTIADTLRGAETIRAFDVQQMFLSQLQASLARHSRALEANFNSNRWFCVRIDWAGGTVAISAGALALYMTNVNASLVGFSLNNAIGMSLTLMTLLRGLNDFEVELVSYQRLMEYTVLNIEPPPTPTGKPPAAWPAAGKIEVRNLCVRYFDDAPDVLKNLSFTIEAGEKIGIVGRTGSGKSTLALALLRLIPKASGQILIDGVDIDRLNLDDLRQNISLIPQEPLLFSGTTRSNLDPFDTHDDAELNAALNSSGIMESMRPSRLQSRAVSSVGLNSMADDAAPKSPDGEKYITLDTQVSEGGQNFSQGQRQILALARAIVRRCKILLLDEATASVDRDTDERIQASLQVEFGNCTILTIAHRLRSIITFDKVLVLDKGEIKEFDTPANLIRSGGIFASLVEDSADVDELKALAGL</sequence>
<dbReference type="InterPro" id="IPR003439">
    <property type="entry name" value="ABC_transporter-like_ATP-bd"/>
</dbReference>
<feature type="domain" description="ABC transporter" evidence="12">
    <location>
        <begin position="595"/>
        <end position="827"/>
    </location>
</feature>
<dbReference type="FunFam" id="1.20.1560.10:FF:000013">
    <property type="entry name" value="ABC transporter C family member 2"/>
    <property type="match status" value="1"/>
</dbReference>
<evidence type="ECO:0000256" key="6">
    <source>
        <dbReference type="ARBA" id="ARBA00022741"/>
    </source>
</evidence>
<dbReference type="EMBL" id="KV424109">
    <property type="protein sequence ID" value="KZT51407.1"/>
    <property type="molecule type" value="Genomic_DNA"/>
</dbReference>
<gene>
    <name evidence="14" type="ORF">CALCODRAFT_136741</name>
</gene>
<dbReference type="InterPro" id="IPR017871">
    <property type="entry name" value="ABC_transporter-like_CS"/>
</dbReference>
<keyword evidence="9 10" id="KW-0472">Membrane</keyword>
<evidence type="ECO:0000256" key="5">
    <source>
        <dbReference type="ARBA" id="ARBA00022737"/>
    </source>
</evidence>
<dbReference type="CDD" id="cd03250">
    <property type="entry name" value="ABCC_MRP_domain1"/>
    <property type="match status" value="1"/>
</dbReference>
<feature type="transmembrane region" description="Helical" evidence="10">
    <location>
        <begin position="318"/>
        <end position="339"/>
    </location>
</feature>
<keyword evidence="15" id="KW-1185">Reference proteome</keyword>
<evidence type="ECO:0000259" key="13">
    <source>
        <dbReference type="PROSITE" id="PS50929"/>
    </source>
</evidence>
<dbReference type="FunCoup" id="A0A165CU94">
    <property type="interactions" value="37"/>
</dbReference>
<dbReference type="CDD" id="cd18596">
    <property type="entry name" value="ABC_6TM_VMR1_D1_like"/>
    <property type="match status" value="1"/>
</dbReference>
<proteinExistence type="inferred from homology"/>
<feature type="transmembrane region" description="Helical" evidence="10">
    <location>
        <begin position="408"/>
        <end position="432"/>
    </location>
</feature>
<feature type="signal peptide" evidence="11">
    <location>
        <begin position="1"/>
        <end position="21"/>
    </location>
</feature>
<dbReference type="SMART" id="SM00382">
    <property type="entry name" value="AAA"/>
    <property type="match status" value="2"/>
</dbReference>
<dbReference type="Gene3D" id="3.40.50.300">
    <property type="entry name" value="P-loop containing nucleotide triphosphate hydrolases"/>
    <property type="match status" value="2"/>
</dbReference>
<evidence type="ECO:0000313" key="15">
    <source>
        <dbReference type="Proteomes" id="UP000076842"/>
    </source>
</evidence>
<dbReference type="GO" id="GO:0016887">
    <property type="term" value="F:ATP hydrolysis activity"/>
    <property type="evidence" value="ECO:0007669"/>
    <property type="project" value="InterPro"/>
</dbReference>
<dbReference type="Pfam" id="PF00664">
    <property type="entry name" value="ABC_membrane"/>
    <property type="match status" value="2"/>
</dbReference>
<dbReference type="CDD" id="cd03244">
    <property type="entry name" value="ABCC_MRP_domain2"/>
    <property type="match status" value="1"/>
</dbReference>
<evidence type="ECO:0000256" key="2">
    <source>
        <dbReference type="ARBA" id="ARBA00009726"/>
    </source>
</evidence>
<feature type="domain" description="ABC transporter" evidence="12">
    <location>
        <begin position="1186"/>
        <end position="1448"/>
    </location>
</feature>
<feature type="domain" description="ABC transmembrane type-1" evidence="13">
    <location>
        <begin position="874"/>
        <end position="1157"/>
    </location>
</feature>
<keyword evidence="5" id="KW-0677">Repeat</keyword>
<feature type="transmembrane region" description="Helical" evidence="10">
    <location>
        <begin position="501"/>
        <end position="524"/>
    </location>
</feature>
<dbReference type="PROSITE" id="PS50929">
    <property type="entry name" value="ABC_TM1F"/>
    <property type="match status" value="2"/>
</dbReference>
<feature type="transmembrane region" description="Helical" evidence="10">
    <location>
        <begin position="907"/>
        <end position="936"/>
    </location>
</feature>
<dbReference type="CDD" id="cd18604">
    <property type="entry name" value="ABC_6TM_VMR1_D2_like"/>
    <property type="match status" value="1"/>
</dbReference>
<dbReference type="FunFam" id="3.40.50.300:FF:000610">
    <property type="entry name" value="Multidrug resistance-associated ABC transporter"/>
    <property type="match status" value="1"/>
</dbReference>
<evidence type="ECO:0000256" key="7">
    <source>
        <dbReference type="ARBA" id="ARBA00022840"/>
    </source>
</evidence>
<dbReference type="GO" id="GO:0016020">
    <property type="term" value="C:membrane"/>
    <property type="evidence" value="ECO:0007669"/>
    <property type="project" value="UniProtKB-SubCell"/>
</dbReference>
<feature type="transmembrane region" description="Helical" evidence="10">
    <location>
        <begin position="867"/>
        <end position="887"/>
    </location>
</feature>
<dbReference type="InterPro" id="IPR011527">
    <property type="entry name" value="ABC1_TM_dom"/>
</dbReference>
<protein>
    <submittedName>
        <fullName evidence="14">p-loop containing nucleoside triphosphate hydrolase protein</fullName>
    </submittedName>
</protein>
<dbReference type="InterPro" id="IPR050173">
    <property type="entry name" value="ABC_transporter_C-like"/>
</dbReference>
<dbReference type="InParanoid" id="A0A165CU94"/>
<evidence type="ECO:0000256" key="1">
    <source>
        <dbReference type="ARBA" id="ARBA00004141"/>
    </source>
</evidence>
<dbReference type="PROSITE" id="PS00211">
    <property type="entry name" value="ABC_TRANSPORTER_1"/>
    <property type="match status" value="1"/>
</dbReference>
<dbReference type="OrthoDB" id="6500128at2759"/>
<keyword evidence="14" id="KW-0378">Hydrolase</keyword>
<feature type="transmembrane region" description="Helical" evidence="10">
    <location>
        <begin position="120"/>
        <end position="141"/>
    </location>
</feature>
<feature type="chain" id="PRO_5007856171" evidence="11">
    <location>
        <begin position="22"/>
        <end position="1461"/>
    </location>
</feature>
<dbReference type="Proteomes" id="UP000076842">
    <property type="component" value="Unassembled WGS sequence"/>
</dbReference>
<keyword evidence="4 10" id="KW-0812">Transmembrane</keyword>
<keyword evidence="3" id="KW-0813">Transport</keyword>
<evidence type="ECO:0000313" key="14">
    <source>
        <dbReference type="EMBL" id="KZT51407.1"/>
    </source>
</evidence>
<evidence type="ECO:0000256" key="11">
    <source>
        <dbReference type="SAM" id="SignalP"/>
    </source>
</evidence>
<feature type="transmembrane region" description="Helical" evidence="10">
    <location>
        <begin position="281"/>
        <end position="298"/>
    </location>
</feature>
<name>A0A165CU94_9BASI</name>
<dbReference type="InterPro" id="IPR036640">
    <property type="entry name" value="ABC1_TM_sf"/>
</dbReference>
<evidence type="ECO:0000256" key="4">
    <source>
        <dbReference type="ARBA" id="ARBA00022692"/>
    </source>
</evidence>
<comment type="similarity">
    <text evidence="2">Belongs to the ABC transporter superfamily. ABCC family. Conjugate transporter (TC 3.A.1.208) subfamily.</text>
</comment>
<evidence type="ECO:0000256" key="9">
    <source>
        <dbReference type="ARBA" id="ARBA00023136"/>
    </source>
</evidence>
<dbReference type="SUPFAM" id="SSF52540">
    <property type="entry name" value="P-loop containing nucleoside triphosphate hydrolases"/>
    <property type="match status" value="2"/>
</dbReference>
<dbReference type="STRING" id="1353952.A0A165CU94"/>
<dbReference type="InterPro" id="IPR027417">
    <property type="entry name" value="P-loop_NTPase"/>
</dbReference>
<reference evidence="14 15" key="1">
    <citation type="journal article" date="2016" name="Mol. Biol. Evol.">
        <title>Comparative Genomics of Early-Diverging Mushroom-Forming Fungi Provides Insights into the Origins of Lignocellulose Decay Capabilities.</title>
        <authorList>
            <person name="Nagy L.G."/>
            <person name="Riley R."/>
            <person name="Tritt A."/>
            <person name="Adam C."/>
            <person name="Daum C."/>
            <person name="Floudas D."/>
            <person name="Sun H."/>
            <person name="Yadav J.S."/>
            <person name="Pangilinan J."/>
            <person name="Larsson K.H."/>
            <person name="Matsuura K."/>
            <person name="Barry K."/>
            <person name="Labutti K."/>
            <person name="Kuo R."/>
            <person name="Ohm R.A."/>
            <person name="Bhattacharya S.S."/>
            <person name="Shirouzu T."/>
            <person name="Yoshinaga Y."/>
            <person name="Martin F.M."/>
            <person name="Grigoriev I.V."/>
            <person name="Hibbett D.S."/>
        </authorList>
    </citation>
    <scope>NUCLEOTIDE SEQUENCE [LARGE SCALE GENOMIC DNA]</scope>
    <source>
        <strain evidence="14 15">HHB12733</strain>
    </source>
</reference>
<dbReference type="PANTHER" id="PTHR24223:SF356">
    <property type="entry name" value="ATP-BINDING CASSETTE TRANSPORTER ABC4"/>
    <property type="match status" value="1"/>
</dbReference>
<dbReference type="SUPFAM" id="SSF90123">
    <property type="entry name" value="ABC transporter transmembrane region"/>
    <property type="match status" value="2"/>
</dbReference>
<feature type="transmembrane region" description="Helical" evidence="10">
    <location>
        <begin position="997"/>
        <end position="1024"/>
    </location>
</feature>
<dbReference type="PANTHER" id="PTHR24223">
    <property type="entry name" value="ATP-BINDING CASSETTE SUB-FAMILY C"/>
    <property type="match status" value="1"/>
</dbReference>